<organism evidence="1 2">
    <name type="scientific">Bifidobacterium breve DSM 20213 = JCM 1192</name>
    <dbReference type="NCBI Taxonomy" id="518634"/>
    <lineage>
        <taxon>Bacteria</taxon>
        <taxon>Bacillati</taxon>
        <taxon>Actinomycetota</taxon>
        <taxon>Actinomycetes</taxon>
        <taxon>Bifidobacteriales</taxon>
        <taxon>Bifidobacteriaceae</taxon>
        <taxon>Bifidobacterium</taxon>
    </lineage>
</organism>
<evidence type="ECO:0000313" key="1">
    <source>
        <dbReference type="EMBL" id="EFE88293.1"/>
    </source>
</evidence>
<gene>
    <name evidence="1" type="ORF">BIFBRE_04972</name>
</gene>
<proteinExistence type="predicted"/>
<dbReference type="EMBL" id="ACCG02000016">
    <property type="protein sequence ID" value="EFE88293.1"/>
    <property type="molecule type" value="Genomic_DNA"/>
</dbReference>
<comment type="caution">
    <text evidence="1">The sequence shown here is derived from an EMBL/GenBank/DDBJ whole genome shotgun (WGS) entry which is preliminary data.</text>
</comment>
<evidence type="ECO:0000313" key="2">
    <source>
        <dbReference type="Proteomes" id="UP000003191"/>
    </source>
</evidence>
<accession>D4BS81</accession>
<dbReference type="Proteomes" id="UP000003191">
    <property type="component" value="Unassembled WGS sequence"/>
</dbReference>
<dbReference type="HOGENOM" id="CLU_3305494_0_0_11"/>
<reference evidence="1 2" key="1">
    <citation type="submission" date="2010-02" db="EMBL/GenBank/DDBJ databases">
        <authorList>
            <person name="Weinstock G."/>
            <person name="Sodergren E."/>
            <person name="Clifton S."/>
            <person name="Fulton L."/>
            <person name="Fulton B."/>
            <person name="Courtney L."/>
            <person name="Fronick C."/>
            <person name="Harrison M."/>
            <person name="Strong C."/>
            <person name="Farmer C."/>
            <person name="Delahaunty K."/>
            <person name="Markovic C."/>
            <person name="Hall O."/>
            <person name="Minx P."/>
            <person name="Tomlinson C."/>
            <person name="Mitreva M."/>
            <person name="Nelson J."/>
            <person name="Hou S."/>
            <person name="Wollam A."/>
            <person name="Pepin K.H."/>
            <person name="Johnson M."/>
            <person name="Bhonagiri V."/>
            <person name="Zhang X."/>
            <person name="Suruliraj S."/>
            <person name="Warren W."/>
            <person name="Chinwalla A."/>
            <person name="Mardis E.R."/>
            <person name="Wilson R.K."/>
        </authorList>
    </citation>
    <scope>NUCLEOTIDE SEQUENCE [LARGE SCALE GENOMIC DNA]</scope>
    <source>
        <strain evidence="1 2">DSM 20213</strain>
    </source>
</reference>
<sequence>MVVLHGSFDKTEHRLVYMALATLWKHGRIVFTGVLPGET</sequence>
<dbReference type="AlphaFoldDB" id="D4BS81"/>
<name>D4BS81_BIFBR</name>
<protein>
    <submittedName>
        <fullName evidence="1">Uncharacterized protein</fullName>
    </submittedName>
</protein>
<keyword evidence="2" id="KW-1185">Reference proteome</keyword>